<comment type="caution">
    <text evidence="7">The sequence shown here is derived from an EMBL/GenBank/DDBJ whole genome shotgun (WGS) entry which is preliminary data.</text>
</comment>
<dbReference type="CDD" id="cd02110">
    <property type="entry name" value="SO_family_Moco_dimer"/>
    <property type="match status" value="1"/>
</dbReference>
<evidence type="ECO:0000259" key="6">
    <source>
        <dbReference type="Pfam" id="PF03404"/>
    </source>
</evidence>
<sequence>MERRNFVKKVVLGSMATIIGADIVFGSTMLEGYQPLALQDPDPFKMFNKDKQMEVLNDKPWNIEAKAHLLDEKITSNNYMFIRNNGLVPDAIDSNEWTLTIDGESAKELKTYTLAELQTKFPQYTYQLTLECGGNGRSEFDPPAKGNQWTVGAVSCAKWTGVRLRDILEDVGIKDSAVYIGYHAVDAHLSRDPKKEPISRGAPIAKALQDETLVAFKMNGQDIPLVHGYPLRLVAGGWPASVSGKWVNRISVRDKVHDGTKMTGTAYRVPCEPVAPGEKVKDEDMCIIESMPVKSLITYPKSGAIIKKGNKLNIRGHAWAGELEVTKMEYSIDFGATWIAVSVEKPVNRLAWQHFDATIDFPKKGYYEVWSRATDSQGYSQPMLVPGWNPKGYLNNACHRIAVKVE</sequence>
<dbReference type="Gene3D" id="3.90.420.10">
    <property type="entry name" value="Oxidoreductase, molybdopterin-binding domain"/>
    <property type="match status" value="1"/>
</dbReference>
<evidence type="ECO:0000313" key="7">
    <source>
        <dbReference type="EMBL" id="TYP74330.1"/>
    </source>
</evidence>
<dbReference type="PANTHER" id="PTHR19372">
    <property type="entry name" value="SULFITE REDUCTASE"/>
    <property type="match status" value="1"/>
</dbReference>
<evidence type="ECO:0000313" key="8">
    <source>
        <dbReference type="Proteomes" id="UP000324376"/>
    </source>
</evidence>
<evidence type="ECO:0000256" key="4">
    <source>
        <dbReference type="ARBA" id="ARBA00023002"/>
    </source>
</evidence>
<feature type="domain" description="Oxidoreductase molybdopterin-binding" evidence="5">
    <location>
        <begin position="87"/>
        <end position="259"/>
    </location>
</feature>
<evidence type="ECO:0000259" key="5">
    <source>
        <dbReference type="Pfam" id="PF00174"/>
    </source>
</evidence>
<dbReference type="GO" id="GO:0020037">
    <property type="term" value="F:heme binding"/>
    <property type="evidence" value="ECO:0007669"/>
    <property type="project" value="TreeGrafter"/>
</dbReference>
<dbReference type="GO" id="GO:0008482">
    <property type="term" value="F:sulfite oxidase activity"/>
    <property type="evidence" value="ECO:0007669"/>
    <property type="project" value="TreeGrafter"/>
</dbReference>
<gene>
    <name evidence="7" type="ORF">BD809_104150</name>
</gene>
<dbReference type="Pfam" id="PF03404">
    <property type="entry name" value="Mo-co_dimer"/>
    <property type="match status" value="1"/>
</dbReference>
<dbReference type="InterPro" id="IPR005066">
    <property type="entry name" value="MoCF_OxRdtse_dimer"/>
</dbReference>
<proteinExistence type="predicted"/>
<dbReference type="OrthoDB" id="9778777at2"/>
<dbReference type="InterPro" id="IPR014756">
    <property type="entry name" value="Ig_E-set"/>
</dbReference>
<keyword evidence="8" id="KW-1185">Reference proteome</keyword>
<evidence type="ECO:0000256" key="1">
    <source>
        <dbReference type="ARBA" id="ARBA00001924"/>
    </source>
</evidence>
<dbReference type="Pfam" id="PF00174">
    <property type="entry name" value="Oxidored_molyb"/>
    <property type="match status" value="1"/>
</dbReference>
<evidence type="ECO:0000256" key="2">
    <source>
        <dbReference type="ARBA" id="ARBA00022505"/>
    </source>
</evidence>
<feature type="domain" description="Moybdenum cofactor oxidoreductase dimerisation" evidence="6">
    <location>
        <begin position="287"/>
        <end position="405"/>
    </location>
</feature>
<dbReference type="Proteomes" id="UP000324376">
    <property type="component" value="Unassembled WGS sequence"/>
</dbReference>
<comment type="cofactor">
    <cofactor evidence="1">
        <name>Mo-molybdopterin</name>
        <dbReference type="ChEBI" id="CHEBI:71302"/>
    </cofactor>
</comment>
<organism evidence="7 8">
    <name type="scientific">Aquimarina intermedia</name>
    <dbReference type="NCBI Taxonomy" id="350814"/>
    <lineage>
        <taxon>Bacteria</taxon>
        <taxon>Pseudomonadati</taxon>
        <taxon>Bacteroidota</taxon>
        <taxon>Flavobacteriia</taxon>
        <taxon>Flavobacteriales</taxon>
        <taxon>Flavobacteriaceae</taxon>
        <taxon>Aquimarina</taxon>
    </lineage>
</organism>
<name>A0A5S5C7M6_9FLAO</name>
<dbReference type="InterPro" id="IPR000572">
    <property type="entry name" value="OxRdtase_Mopterin-bd_dom"/>
</dbReference>
<accession>A0A5S5C7M6</accession>
<reference evidence="7 8" key="1">
    <citation type="submission" date="2019-07" db="EMBL/GenBank/DDBJ databases">
        <title>Genomic Encyclopedia of Archaeal and Bacterial Type Strains, Phase II (KMG-II): from individual species to whole genera.</title>
        <authorList>
            <person name="Goeker M."/>
        </authorList>
    </citation>
    <scope>NUCLEOTIDE SEQUENCE [LARGE SCALE GENOMIC DNA]</scope>
    <source>
        <strain evidence="7 8">DSM 17527</strain>
    </source>
</reference>
<keyword evidence="4" id="KW-0560">Oxidoreductase</keyword>
<dbReference type="PRINTS" id="PR00407">
    <property type="entry name" value="EUMOPTERIN"/>
</dbReference>
<dbReference type="GO" id="GO:0006790">
    <property type="term" value="P:sulfur compound metabolic process"/>
    <property type="evidence" value="ECO:0007669"/>
    <property type="project" value="TreeGrafter"/>
</dbReference>
<dbReference type="InterPro" id="IPR036374">
    <property type="entry name" value="OxRdtase_Mopterin-bd_sf"/>
</dbReference>
<dbReference type="RefSeq" id="WP_148782444.1">
    <property type="nucleotide sequence ID" value="NZ_VNHU01000004.1"/>
</dbReference>
<keyword evidence="3" id="KW-0479">Metal-binding</keyword>
<dbReference type="GO" id="GO:0043546">
    <property type="term" value="F:molybdopterin cofactor binding"/>
    <property type="evidence" value="ECO:0007669"/>
    <property type="project" value="TreeGrafter"/>
</dbReference>
<dbReference type="SUPFAM" id="SSF81296">
    <property type="entry name" value="E set domains"/>
    <property type="match status" value="1"/>
</dbReference>
<dbReference type="GO" id="GO:0030151">
    <property type="term" value="F:molybdenum ion binding"/>
    <property type="evidence" value="ECO:0007669"/>
    <property type="project" value="InterPro"/>
</dbReference>
<dbReference type="InterPro" id="IPR008335">
    <property type="entry name" value="Mopterin_OxRdtase_euk"/>
</dbReference>
<keyword evidence="2" id="KW-0500">Molybdenum</keyword>
<dbReference type="SUPFAM" id="SSF56524">
    <property type="entry name" value="Oxidoreductase molybdopterin-binding domain"/>
    <property type="match status" value="1"/>
</dbReference>
<dbReference type="PANTHER" id="PTHR19372:SF7">
    <property type="entry name" value="SULFITE OXIDASE, MITOCHONDRIAL"/>
    <property type="match status" value="1"/>
</dbReference>
<dbReference type="EMBL" id="VNHU01000004">
    <property type="protein sequence ID" value="TYP74330.1"/>
    <property type="molecule type" value="Genomic_DNA"/>
</dbReference>
<dbReference type="AlphaFoldDB" id="A0A5S5C7M6"/>
<evidence type="ECO:0000256" key="3">
    <source>
        <dbReference type="ARBA" id="ARBA00022723"/>
    </source>
</evidence>
<protein>
    <submittedName>
        <fullName evidence="7">Sulfite dehydrogenase (Cytochrome) subunit SorA apoprotein</fullName>
    </submittedName>
</protein>
<dbReference type="Gene3D" id="2.60.40.650">
    <property type="match status" value="1"/>
</dbReference>